<evidence type="ECO:0000256" key="10">
    <source>
        <dbReference type="ARBA" id="ARBA00022840"/>
    </source>
</evidence>
<dbReference type="InterPro" id="IPR011495">
    <property type="entry name" value="Sig_transdc_His_kin_sub2_dim/P"/>
</dbReference>
<evidence type="ECO:0000256" key="5">
    <source>
        <dbReference type="ARBA" id="ARBA00022553"/>
    </source>
</evidence>
<feature type="transmembrane region" description="Helical" evidence="13">
    <location>
        <begin position="38"/>
        <end position="59"/>
    </location>
</feature>
<evidence type="ECO:0000313" key="16">
    <source>
        <dbReference type="EMBL" id="RLP78729.1"/>
    </source>
</evidence>
<evidence type="ECO:0000256" key="1">
    <source>
        <dbReference type="ARBA" id="ARBA00000085"/>
    </source>
</evidence>
<organism evidence="16 17">
    <name type="scientific">Xanthobacter tagetidis</name>
    <dbReference type="NCBI Taxonomy" id="60216"/>
    <lineage>
        <taxon>Bacteria</taxon>
        <taxon>Pseudomonadati</taxon>
        <taxon>Pseudomonadota</taxon>
        <taxon>Alphaproteobacteria</taxon>
        <taxon>Hyphomicrobiales</taxon>
        <taxon>Xanthobacteraceae</taxon>
        <taxon>Xanthobacter</taxon>
    </lineage>
</organism>
<keyword evidence="6" id="KW-0808">Transferase</keyword>
<proteinExistence type="predicted"/>
<keyword evidence="4" id="KW-1003">Cell membrane</keyword>
<dbReference type="Pfam" id="PF02743">
    <property type="entry name" value="dCache_1"/>
    <property type="match status" value="1"/>
</dbReference>
<evidence type="ECO:0000313" key="17">
    <source>
        <dbReference type="Proteomes" id="UP000269692"/>
    </source>
</evidence>
<evidence type="ECO:0000256" key="6">
    <source>
        <dbReference type="ARBA" id="ARBA00022679"/>
    </source>
</evidence>
<gene>
    <name evidence="16" type="ORF">D9R14_10765</name>
</gene>
<reference evidence="16 17" key="1">
    <citation type="submission" date="2018-10" db="EMBL/GenBank/DDBJ databases">
        <title>Xanthobacter tagetidis genome sequencing and assembly.</title>
        <authorList>
            <person name="Maclea K.S."/>
            <person name="Goen A.E."/>
            <person name="Fatima S.A."/>
        </authorList>
    </citation>
    <scope>NUCLEOTIDE SEQUENCE [LARGE SCALE GENOMIC DNA]</scope>
    <source>
        <strain evidence="16 17">ATCC 700314</strain>
    </source>
</reference>
<evidence type="ECO:0000256" key="3">
    <source>
        <dbReference type="ARBA" id="ARBA00012438"/>
    </source>
</evidence>
<dbReference type="OrthoDB" id="9767435at2"/>
<evidence type="ECO:0000256" key="8">
    <source>
        <dbReference type="ARBA" id="ARBA00022741"/>
    </source>
</evidence>
<evidence type="ECO:0000256" key="12">
    <source>
        <dbReference type="ARBA" id="ARBA00023136"/>
    </source>
</evidence>
<keyword evidence="5" id="KW-0597">Phosphoprotein</keyword>
<keyword evidence="9" id="KW-0418">Kinase</keyword>
<keyword evidence="10" id="KW-0067">ATP-binding</keyword>
<dbReference type="RefSeq" id="WP_121623322.1">
    <property type="nucleotide sequence ID" value="NZ_JACIIW010000005.1"/>
</dbReference>
<evidence type="ECO:0000256" key="4">
    <source>
        <dbReference type="ARBA" id="ARBA00022475"/>
    </source>
</evidence>
<dbReference type="PANTHER" id="PTHR41523">
    <property type="entry name" value="TWO-COMPONENT SYSTEM SENSOR PROTEIN"/>
    <property type="match status" value="1"/>
</dbReference>
<dbReference type="GO" id="GO:0005886">
    <property type="term" value="C:plasma membrane"/>
    <property type="evidence" value="ECO:0007669"/>
    <property type="project" value="UniProtKB-SubCell"/>
</dbReference>
<accession>A0A3L7AEB1</accession>
<evidence type="ECO:0000259" key="15">
    <source>
        <dbReference type="Pfam" id="PF07568"/>
    </source>
</evidence>
<keyword evidence="12 13" id="KW-0472">Membrane</keyword>
<keyword evidence="7 13" id="KW-0812">Transmembrane</keyword>
<feature type="domain" description="Signal transduction histidine kinase subgroup 2 dimerisation and phosphoacceptor" evidence="15">
    <location>
        <begin position="391"/>
        <end position="462"/>
    </location>
</feature>
<dbReference type="GO" id="GO:0004673">
    <property type="term" value="F:protein histidine kinase activity"/>
    <property type="evidence" value="ECO:0007669"/>
    <property type="project" value="UniProtKB-EC"/>
</dbReference>
<evidence type="ECO:0000256" key="9">
    <source>
        <dbReference type="ARBA" id="ARBA00022777"/>
    </source>
</evidence>
<feature type="domain" description="Cache" evidence="14">
    <location>
        <begin position="76"/>
        <end position="241"/>
    </location>
</feature>
<dbReference type="Gene3D" id="3.30.450.20">
    <property type="entry name" value="PAS domain"/>
    <property type="match status" value="2"/>
</dbReference>
<dbReference type="AlphaFoldDB" id="A0A3L7AEB1"/>
<keyword evidence="11 13" id="KW-1133">Transmembrane helix</keyword>
<feature type="transmembrane region" description="Helical" evidence="13">
    <location>
        <begin position="296"/>
        <end position="320"/>
    </location>
</feature>
<dbReference type="GO" id="GO:0005524">
    <property type="term" value="F:ATP binding"/>
    <property type="evidence" value="ECO:0007669"/>
    <property type="project" value="UniProtKB-KW"/>
</dbReference>
<evidence type="ECO:0000256" key="13">
    <source>
        <dbReference type="SAM" id="Phobius"/>
    </source>
</evidence>
<comment type="subcellular location">
    <subcellularLocation>
        <location evidence="2">Cell membrane</location>
        <topology evidence="2">Multi-pass membrane protein</topology>
    </subcellularLocation>
</comment>
<dbReference type="Proteomes" id="UP000269692">
    <property type="component" value="Unassembled WGS sequence"/>
</dbReference>
<dbReference type="PANTHER" id="PTHR41523:SF8">
    <property type="entry name" value="ETHYLENE RESPONSE SENSOR PROTEIN"/>
    <property type="match status" value="1"/>
</dbReference>
<evidence type="ECO:0000256" key="7">
    <source>
        <dbReference type="ARBA" id="ARBA00022692"/>
    </source>
</evidence>
<keyword evidence="8" id="KW-0547">Nucleotide-binding</keyword>
<comment type="caution">
    <text evidence="16">The sequence shown here is derived from an EMBL/GenBank/DDBJ whole genome shotgun (WGS) entry which is preliminary data.</text>
</comment>
<dbReference type="Pfam" id="PF07568">
    <property type="entry name" value="HisKA_2"/>
    <property type="match status" value="1"/>
</dbReference>
<dbReference type="InterPro" id="IPR033479">
    <property type="entry name" value="dCache_1"/>
</dbReference>
<comment type="catalytic activity">
    <reaction evidence="1">
        <text>ATP + protein L-histidine = ADP + protein N-phospho-L-histidine.</text>
        <dbReference type="EC" id="2.7.13.3"/>
    </reaction>
</comment>
<name>A0A3L7AEB1_9HYPH</name>
<protein>
    <recommendedName>
        <fullName evidence="3">histidine kinase</fullName>
        <ecNumber evidence="3">2.7.13.3</ecNumber>
    </recommendedName>
</protein>
<sequence length="579" mass="62132">MELVPKDAARVDPRRRMGIFPLSSGAPRDLLDSVRRRLLLVALLAIAPVASLSMVQGLMHLKGAEDEARQRLLQLAVSAASSQANIIASAESVLQAMKTVEAVRAAGSACQATLYGATLSLPFVSNMGVLDKDGTVACSAIAAPRSVAGEPWWDNLVRAPARPTLTERRMSPATRTEIIIVLEPLPAPDGSFDGAIALGLDATRLDTMLRQATVEAGGVAAIFDAAGRELISNSRTLSQELFSPAGLAGSGSRPVLREVADATGRKWTYTVAPLDRQGLVAAYALPTRELFGWTPLAVAASFALPGLVAVVCLVGLWFAVDRMVLQWLNYLRRVTSVYARGHYRFRPTRLERAPSEFRALGAAVENMAHAVRLRDAKLRENLAEKTALVREIHHRIKNSLQVVVSLLSLYGLGIGQGEDRRRFEELRTRVNTLAVVHRILHEASEGSAVKLRELLRELAALLEGVPDRSLSVRIDAPDVQLPVDMAAPFALMAVEIVLGLAVPDGPKLPVTIGCSQSDGRLVVTITAGPMANTVARPGRFDLDQGFASQLGGQLTRAETGDNVRVTGDFPLRPGRAPTA</sequence>
<dbReference type="EC" id="2.7.13.3" evidence="3"/>
<evidence type="ECO:0000256" key="2">
    <source>
        <dbReference type="ARBA" id="ARBA00004651"/>
    </source>
</evidence>
<evidence type="ECO:0000256" key="11">
    <source>
        <dbReference type="ARBA" id="ARBA00022989"/>
    </source>
</evidence>
<evidence type="ECO:0000259" key="14">
    <source>
        <dbReference type="Pfam" id="PF02743"/>
    </source>
</evidence>
<keyword evidence="17" id="KW-1185">Reference proteome</keyword>
<dbReference type="EMBL" id="RCTF01000007">
    <property type="protein sequence ID" value="RLP78729.1"/>
    <property type="molecule type" value="Genomic_DNA"/>
</dbReference>